<evidence type="ECO:0000313" key="3">
    <source>
        <dbReference type="Proteomes" id="UP000761423"/>
    </source>
</evidence>
<keyword evidence="3" id="KW-1185">Reference proteome</keyword>
<keyword evidence="1" id="KW-0472">Membrane</keyword>
<feature type="transmembrane region" description="Helical" evidence="1">
    <location>
        <begin position="6"/>
        <end position="24"/>
    </location>
</feature>
<gene>
    <name evidence="2" type="ORF">G4L40_03310</name>
</gene>
<organism evidence="2 3">
    <name type="scientific">Flavobacterium celericrescens</name>
    <dbReference type="NCBI Taxonomy" id="2709780"/>
    <lineage>
        <taxon>Bacteria</taxon>
        <taxon>Pseudomonadati</taxon>
        <taxon>Bacteroidota</taxon>
        <taxon>Flavobacteriia</taxon>
        <taxon>Flavobacteriales</taxon>
        <taxon>Flavobacteriaceae</taxon>
        <taxon>Flavobacterium</taxon>
    </lineage>
</organism>
<accession>A0ABX0IAW4</accession>
<dbReference type="RefSeq" id="WP_166235744.1">
    <property type="nucleotide sequence ID" value="NZ_JAAJBV010000002.1"/>
</dbReference>
<keyword evidence="1" id="KW-0812">Transmembrane</keyword>
<comment type="caution">
    <text evidence="2">The sequence shown here is derived from an EMBL/GenBank/DDBJ whole genome shotgun (WGS) entry which is preliminary data.</text>
</comment>
<evidence type="ECO:0000256" key="1">
    <source>
        <dbReference type="SAM" id="Phobius"/>
    </source>
</evidence>
<evidence type="ECO:0000313" key="2">
    <source>
        <dbReference type="EMBL" id="NHM03731.1"/>
    </source>
</evidence>
<keyword evidence="1" id="KW-1133">Transmembrane helix</keyword>
<dbReference type="EMBL" id="JAAJBV010000002">
    <property type="protein sequence ID" value="NHM03731.1"/>
    <property type="molecule type" value="Genomic_DNA"/>
</dbReference>
<evidence type="ECO:0008006" key="4">
    <source>
        <dbReference type="Google" id="ProtNLM"/>
    </source>
</evidence>
<sequence length="148" mass="17687">MDIKFWTAIYAAIISTIVFIWRLYEFYYDRRGKFTVELRNIHRTPVINFKVGDSVSYLVIKITNVGKNKRFIEEPSFESNSKQKKHFNLLKLDKKENYPIALEPGEIHEYSVEFETLKNELSEFDITKIKALVFDTQKNTYKSNWFNL</sequence>
<dbReference type="Proteomes" id="UP000761423">
    <property type="component" value="Unassembled WGS sequence"/>
</dbReference>
<reference evidence="2 3" key="1">
    <citation type="submission" date="2020-02" db="EMBL/GenBank/DDBJ databases">
        <authorList>
            <person name="Chen W.-M."/>
        </authorList>
    </citation>
    <scope>NUCLEOTIDE SEQUENCE [LARGE SCALE GENOMIC DNA]</scope>
    <source>
        <strain evidence="2 3">TWA-26</strain>
    </source>
</reference>
<proteinExistence type="predicted"/>
<name>A0ABX0IAW4_9FLAO</name>
<protein>
    <recommendedName>
        <fullName evidence="4">DUF4352 domain-containing protein</fullName>
    </recommendedName>
</protein>